<dbReference type="AlphaFoldDB" id="A0A7M5WSZ7"/>
<evidence type="ECO:0000256" key="2">
    <source>
        <dbReference type="PROSITE-ProRule" id="PRU00104"/>
    </source>
</evidence>
<accession>A0A7M5WSZ7</accession>
<comment type="caution">
    <text evidence="2">Lacks conserved residue(s) required for the propagation of feature annotation.</text>
</comment>
<dbReference type="GO" id="GO:0004842">
    <property type="term" value="F:ubiquitin-protein transferase activity"/>
    <property type="evidence" value="ECO:0007669"/>
    <property type="project" value="InterPro"/>
</dbReference>
<evidence type="ECO:0000313" key="4">
    <source>
        <dbReference type="EnsemblMetazoa" id="CLYHEMP012218.1"/>
    </source>
</evidence>
<reference evidence="4" key="1">
    <citation type="submission" date="2021-01" db="UniProtKB">
        <authorList>
            <consortium name="EnsemblMetazoa"/>
        </authorList>
    </citation>
    <scope>IDENTIFICATION</scope>
</reference>
<dbReference type="SUPFAM" id="SSF56204">
    <property type="entry name" value="Hect, E3 ligase catalytic domain"/>
    <property type="match status" value="1"/>
</dbReference>
<dbReference type="OrthoDB" id="5961068at2759"/>
<evidence type="ECO:0000259" key="3">
    <source>
        <dbReference type="PROSITE" id="PS50237"/>
    </source>
</evidence>
<dbReference type="InterPro" id="IPR035983">
    <property type="entry name" value="Hect_E3_ubiquitin_ligase"/>
</dbReference>
<sequence length="745" mass="83346">MTDRKNYRGKKLLCALCAFSEICSACGQLQELKAGSSFCGFCGAALGLPASSSRINLQEYYDQREANRQQHFKKPAAKKSTASTNTTVVVACKQPKPKPTTSPRLRTVNVGRVAYNEFGDFKPLRGKRLPVTVKENADYFELKRESMKKHSDNFQDFCGLEAHKLLYSDYKEMITIPGSIEDFRLDKYKEYLGKSYSQLLFYLCSEIDFNTFKGIDNDKNSDIEMEEPLFSELESNSGHHQIITGISTTTTEANDPALVVFTTTSSLLPLDLSTNSINALTTSPSHFAFMSTSLPSSTQNLSPPVTTVNPPTPPPIIAHPLLSIKAHASSGIPTIPSIVIPDDVDELPLTDQDNLNNRSTLKEKLDTIQSAVSSNPTFDLEIRRKRAWLDTLQKLKRAFSKGVRPITVKFVGEEADDLGGPLREFYTVVFEDVKKHLMCSGGHTFTFLHDIEKLKDGDFLILGNLYSLALINGCAGPRSLMPSLVSKLFFQPCLSTSCPTPSDIPDLEIQKKVLQIEMCKSSQEFDECLVNFPERFDCISKANVKFEEKDSFIQNICEHYCISKCSEEILEVIRGMDLFGLHTALIEHFDEIKSEFVLADQLTAQDVKSLFEKVKHSENKEILEKEQDAYYNFTNFIENLEDAPYCVKGVIDIDEEGNEVPLGDKEVSLGDLVQFLSGTRFVLPSMVGKHVIKFKNKCDFGESIESTTCTLEVRIPLNERYCTSTKAFDKNFADDVITGPGYGKP</sequence>
<keyword evidence="5" id="KW-1185">Reference proteome</keyword>
<proteinExistence type="predicted"/>
<protein>
    <recommendedName>
        <fullName evidence="3">HECT domain-containing protein</fullName>
    </recommendedName>
</protein>
<dbReference type="InterPro" id="IPR000569">
    <property type="entry name" value="HECT_dom"/>
</dbReference>
<organism evidence="4 5">
    <name type="scientific">Clytia hemisphaerica</name>
    <dbReference type="NCBI Taxonomy" id="252671"/>
    <lineage>
        <taxon>Eukaryota</taxon>
        <taxon>Metazoa</taxon>
        <taxon>Cnidaria</taxon>
        <taxon>Hydrozoa</taxon>
        <taxon>Hydroidolina</taxon>
        <taxon>Leptothecata</taxon>
        <taxon>Obeliida</taxon>
        <taxon>Clytiidae</taxon>
        <taxon>Clytia</taxon>
    </lineage>
</organism>
<name>A0A7M5WSZ7_9CNID</name>
<dbReference type="Proteomes" id="UP000594262">
    <property type="component" value="Unplaced"/>
</dbReference>
<keyword evidence="1 2" id="KW-0833">Ubl conjugation pathway</keyword>
<dbReference type="EnsemblMetazoa" id="CLYHEMT012218.1">
    <property type="protein sequence ID" value="CLYHEMP012218.1"/>
    <property type="gene ID" value="CLYHEMG012218"/>
</dbReference>
<evidence type="ECO:0000256" key="1">
    <source>
        <dbReference type="ARBA" id="ARBA00022786"/>
    </source>
</evidence>
<dbReference type="Gene3D" id="3.90.1750.10">
    <property type="entry name" value="Hect, E3 ligase catalytic domains"/>
    <property type="match status" value="1"/>
</dbReference>
<evidence type="ECO:0000313" key="5">
    <source>
        <dbReference type="Proteomes" id="UP000594262"/>
    </source>
</evidence>
<feature type="domain" description="HECT" evidence="3">
    <location>
        <begin position="391"/>
        <end position="433"/>
    </location>
</feature>
<dbReference type="PROSITE" id="PS50237">
    <property type="entry name" value="HECT"/>
    <property type="match status" value="1"/>
</dbReference>